<comment type="caution">
    <text evidence="2">The sequence shown here is derived from an EMBL/GenBank/DDBJ whole genome shotgun (WGS) entry which is preliminary data.</text>
</comment>
<feature type="region of interest" description="Disordered" evidence="1">
    <location>
        <begin position="689"/>
        <end position="714"/>
    </location>
</feature>
<feature type="region of interest" description="Disordered" evidence="1">
    <location>
        <begin position="39"/>
        <end position="73"/>
    </location>
</feature>
<name>A0A438N163_EXOME</name>
<gene>
    <name evidence="2" type="ORF">B0A52_06489</name>
</gene>
<dbReference type="Proteomes" id="UP000288859">
    <property type="component" value="Unassembled WGS sequence"/>
</dbReference>
<evidence type="ECO:0000256" key="1">
    <source>
        <dbReference type="SAM" id="MobiDB-lite"/>
    </source>
</evidence>
<proteinExistence type="predicted"/>
<dbReference type="InterPro" id="IPR013943">
    <property type="entry name" value="Pet127"/>
</dbReference>
<reference evidence="2 3" key="1">
    <citation type="submission" date="2017-03" db="EMBL/GenBank/DDBJ databases">
        <title>Genomes of endolithic fungi from Antarctica.</title>
        <authorList>
            <person name="Coleine C."/>
            <person name="Masonjones S."/>
            <person name="Stajich J.E."/>
        </authorList>
    </citation>
    <scope>NUCLEOTIDE SEQUENCE [LARGE SCALE GENOMIC DNA]</scope>
    <source>
        <strain evidence="2 3">CCFEE 6314</strain>
    </source>
</reference>
<dbReference type="PANTHER" id="PTHR31014">
    <property type="entry name" value="MITOCHONDRIAL TRANSLATION SYSTEM COMPONENT PET127-RELATED"/>
    <property type="match status" value="1"/>
</dbReference>
<dbReference type="EMBL" id="NAJM01000029">
    <property type="protein sequence ID" value="RVX69426.1"/>
    <property type="molecule type" value="Genomic_DNA"/>
</dbReference>
<sequence length="831" mass="95029">MSVCVVNPDFWPTRPKFALCRRHAATQEVLSTTAPEAESLNVSGGQKNSTIPRFAPQSLPTRQRISVKPSTKQQHDLQSLVHLGDWLLQAWHEQSSPPRATLRIRDLLQTRKSSKIPRQPHMEGWMARVEHLYGGQPVRNVIRAIQSINLSGDKNTRTQVTFVGKLAHSLLICFGIIKPKRNESGSGIFRFVSSPLKEKSTQEERQMARQRRISPKRTQMLSTTHSHRLRPAAGSGTRTELDTATSATVKWAPPTSSVAKGAKAAKVAIANLDARYLQVARSHELGLEPIPVERAKIPTLSFDLSRVLFNPGVYHLQDPRSRVWNFDPYLGKIMPVSEFNFDALREYITSSRDTQLRALTAAHKKRYSGSSSSLSGILSHFHFLLSGFRKLRVDGITRGFEDDLTSFTRITRSPSAIFLRWQDGVYAVDVDKEYDSNNILMSLGRSMEKLLTLPKEEFEQYRKGSSSAEGKERLSEKSLQEGEAYHYSQVGSFLLRSQLDCKDDRLPGSGVFDLKTRAVAGVRMMLNNHEEGMGYQIKSRHGTWESFEREYYDMMRSAFLKYSLQVRMGRMDGIFVAYHNIQRLFGFQYIPLPELDLALHGQTDGSLGDREFVLSFKLLERIMDEATDKYPKQSIRFYFETREATEANPAFMYVFAEPMSEEAIDRIQNDRKQKSEEYEKRLYNPQLAESEVSEAGVGEEKTEEAEMKELDESKTEEAEVKELMGWKLTVRNVVNGLVVPCPKEMTAEDTWDVEHSLVPMDNSSAQRHYRLSRGRLRKVMEALSEERARSVYYIRRLVTLSQEGAEWRRLQDEYEATQKRILLYGGGDEEY</sequence>
<dbReference type="AlphaFoldDB" id="A0A438N163"/>
<evidence type="ECO:0000313" key="3">
    <source>
        <dbReference type="Proteomes" id="UP000288859"/>
    </source>
</evidence>
<organism evidence="2 3">
    <name type="scientific">Exophiala mesophila</name>
    <name type="common">Black yeast-like fungus</name>
    <dbReference type="NCBI Taxonomy" id="212818"/>
    <lineage>
        <taxon>Eukaryota</taxon>
        <taxon>Fungi</taxon>
        <taxon>Dikarya</taxon>
        <taxon>Ascomycota</taxon>
        <taxon>Pezizomycotina</taxon>
        <taxon>Eurotiomycetes</taxon>
        <taxon>Chaetothyriomycetidae</taxon>
        <taxon>Chaetothyriales</taxon>
        <taxon>Herpotrichiellaceae</taxon>
        <taxon>Exophiala</taxon>
    </lineage>
</organism>
<dbReference type="OrthoDB" id="10249045at2759"/>
<accession>A0A438N163</accession>
<dbReference type="VEuPathDB" id="FungiDB:PV10_05611"/>
<feature type="compositionally biased region" description="Polar residues" evidence="1">
    <location>
        <begin position="39"/>
        <end position="51"/>
    </location>
</feature>
<feature type="compositionally biased region" description="Basic and acidic residues" evidence="1">
    <location>
        <begin position="698"/>
        <end position="714"/>
    </location>
</feature>
<feature type="compositionally biased region" description="Polar residues" evidence="1">
    <location>
        <begin position="236"/>
        <end position="247"/>
    </location>
</feature>
<protein>
    <recommendedName>
        <fullName evidence="4">Pet127-domain-containing protein</fullName>
    </recommendedName>
</protein>
<evidence type="ECO:0008006" key="4">
    <source>
        <dbReference type="Google" id="ProtNLM"/>
    </source>
</evidence>
<evidence type="ECO:0000313" key="2">
    <source>
        <dbReference type="EMBL" id="RVX69426.1"/>
    </source>
</evidence>
<feature type="compositionally biased region" description="Polar residues" evidence="1">
    <location>
        <begin position="58"/>
        <end position="72"/>
    </location>
</feature>
<dbReference type="Pfam" id="PF08634">
    <property type="entry name" value="Pet127"/>
    <property type="match status" value="1"/>
</dbReference>
<dbReference type="GO" id="GO:0000964">
    <property type="term" value="P:mitochondrial RNA 5'-end processing"/>
    <property type="evidence" value="ECO:0007669"/>
    <property type="project" value="TreeGrafter"/>
</dbReference>
<feature type="region of interest" description="Disordered" evidence="1">
    <location>
        <begin position="199"/>
        <end position="247"/>
    </location>
</feature>
<dbReference type="PANTHER" id="PTHR31014:SF0">
    <property type="entry name" value="MITOCHONDRIAL TRANSLATION SYSTEM COMPONENT PET127-RELATED"/>
    <property type="match status" value="1"/>
</dbReference>
<dbReference type="GO" id="GO:0005740">
    <property type="term" value="C:mitochondrial envelope"/>
    <property type="evidence" value="ECO:0007669"/>
    <property type="project" value="TreeGrafter"/>
</dbReference>